<accession>A0A7J6HTT8</accession>
<comment type="caution">
    <text evidence="1">The sequence shown here is derived from an EMBL/GenBank/DDBJ whole genome shotgun (WGS) entry which is preliminary data.</text>
</comment>
<dbReference type="AlphaFoldDB" id="A0A7J6HTT8"/>
<evidence type="ECO:0000313" key="2">
    <source>
        <dbReference type="Proteomes" id="UP000583929"/>
    </source>
</evidence>
<proteinExistence type="predicted"/>
<evidence type="ECO:0000313" key="1">
    <source>
        <dbReference type="EMBL" id="KAF4398078.1"/>
    </source>
</evidence>
<dbReference type="EMBL" id="JAATIQ010000029">
    <property type="protein sequence ID" value="KAF4398078.1"/>
    <property type="molecule type" value="Genomic_DNA"/>
</dbReference>
<protein>
    <submittedName>
        <fullName evidence="1">Uncharacterized protein</fullName>
    </submittedName>
</protein>
<organism evidence="1 2">
    <name type="scientific">Cannabis sativa</name>
    <name type="common">Hemp</name>
    <name type="synonym">Marijuana</name>
    <dbReference type="NCBI Taxonomy" id="3483"/>
    <lineage>
        <taxon>Eukaryota</taxon>
        <taxon>Viridiplantae</taxon>
        <taxon>Streptophyta</taxon>
        <taxon>Embryophyta</taxon>
        <taxon>Tracheophyta</taxon>
        <taxon>Spermatophyta</taxon>
        <taxon>Magnoliopsida</taxon>
        <taxon>eudicotyledons</taxon>
        <taxon>Gunneridae</taxon>
        <taxon>Pentapetalae</taxon>
        <taxon>rosids</taxon>
        <taxon>fabids</taxon>
        <taxon>Rosales</taxon>
        <taxon>Cannabaceae</taxon>
        <taxon>Cannabis</taxon>
    </lineage>
</organism>
<reference evidence="1 2" key="1">
    <citation type="journal article" date="2020" name="bioRxiv">
        <title>Sequence and annotation of 42 cannabis genomes reveals extensive copy number variation in cannabinoid synthesis and pathogen resistance genes.</title>
        <authorList>
            <person name="Mckernan K.J."/>
            <person name="Helbert Y."/>
            <person name="Kane L.T."/>
            <person name="Ebling H."/>
            <person name="Zhang L."/>
            <person name="Liu B."/>
            <person name="Eaton Z."/>
            <person name="Mclaughlin S."/>
            <person name="Kingan S."/>
            <person name="Baybayan P."/>
            <person name="Concepcion G."/>
            <person name="Jordan M."/>
            <person name="Riva A."/>
            <person name="Barbazuk W."/>
            <person name="Harkins T."/>
        </authorList>
    </citation>
    <scope>NUCLEOTIDE SEQUENCE [LARGE SCALE GENOMIC DNA]</scope>
    <source>
        <strain evidence="2">cv. Jamaican Lion 4</strain>
        <tissue evidence="1">Leaf</tissue>
    </source>
</reference>
<dbReference type="Proteomes" id="UP000583929">
    <property type="component" value="Unassembled WGS sequence"/>
</dbReference>
<keyword evidence="2" id="KW-1185">Reference proteome</keyword>
<name>A0A7J6HTT8_CANSA</name>
<gene>
    <name evidence="1" type="ORF">G4B88_019799</name>
</gene>
<sequence>MKNKMLFGKMFLFFVFFNLKSNLCKFKKQIFYDFKNKFFFFSLLSRSPLILLFEAHLRSSMASVRFRFEACLGVSFLKYSIVVWKTETVNWQRKLQLLDSLWQYLTF</sequence>